<dbReference type="AlphaFoldDB" id="A0A0F9QUQ5"/>
<sequence length="102" mass="11664">MVHDKYRDWPLPGTERSAIKIGQEISLEEKVLKDLEETKDDIEKLEILDSYAAYAQRVYRKAFAEESSLLLGQQLGAILTPVLLSRLPEVHIYPRGRVGKVK</sequence>
<proteinExistence type="predicted"/>
<evidence type="ECO:0000313" key="1">
    <source>
        <dbReference type="EMBL" id="KKN16876.1"/>
    </source>
</evidence>
<comment type="caution">
    <text evidence="1">The sequence shown here is derived from an EMBL/GenBank/DDBJ whole genome shotgun (WGS) entry which is preliminary data.</text>
</comment>
<dbReference type="EMBL" id="LAZR01003572">
    <property type="protein sequence ID" value="KKN16876.1"/>
    <property type="molecule type" value="Genomic_DNA"/>
</dbReference>
<organism evidence="1">
    <name type="scientific">marine sediment metagenome</name>
    <dbReference type="NCBI Taxonomy" id="412755"/>
    <lineage>
        <taxon>unclassified sequences</taxon>
        <taxon>metagenomes</taxon>
        <taxon>ecological metagenomes</taxon>
    </lineage>
</organism>
<protein>
    <submittedName>
        <fullName evidence="1">Uncharacterized protein</fullName>
    </submittedName>
</protein>
<reference evidence="1" key="1">
    <citation type="journal article" date="2015" name="Nature">
        <title>Complex archaea that bridge the gap between prokaryotes and eukaryotes.</title>
        <authorList>
            <person name="Spang A."/>
            <person name="Saw J.H."/>
            <person name="Jorgensen S.L."/>
            <person name="Zaremba-Niedzwiedzka K."/>
            <person name="Martijn J."/>
            <person name="Lind A.E."/>
            <person name="van Eijk R."/>
            <person name="Schleper C."/>
            <person name="Guy L."/>
            <person name="Ettema T.J."/>
        </authorList>
    </citation>
    <scope>NUCLEOTIDE SEQUENCE</scope>
</reference>
<accession>A0A0F9QUQ5</accession>
<name>A0A0F9QUQ5_9ZZZZ</name>
<gene>
    <name evidence="1" type="ORF">LCGC14_0971380</name>
</gene>